<dbReference type="SUPFAM" id="SSF47473">
    <property type="entry name" value="EF-hand"/>
    <property type="match status" value="2"/>
</dbReference>
<dbReference type="GO" id="GO:0000407">
    <property type="term" value="C:phagophore assembly site"/>
    <property type="evidence" value="ECO:0007669"/>
    <property type="project" value="TreeGrafter"/>
</dbReference>
<dbReference type="GO" id="GO:0000045">
    <property type="term" value="P:autophagosome assembly"/>
    <property type="evidence" value="ECO:0007669"/>
    <property type="project" value="TreeGrafter"/>
</dbReference>
<dbReference type="InterPro" id="IPR045269">
    <property type="entry name" value="Atg1-like"/>
</dbReference>
<dbReference type="Gene3D" id="3.30.200.20">
    <property type="entry name" value="Phosphorylase Kinase, domain 1"/>
    <property type="match status" value="1"/>
</dbReference>
<gene>
    <name evidence="10" type="ORF">PPERSA_04655</name>
</gene>
<dbReference type="SMART" id="SM00054">
    <property type="entry name" value="EFh"/>
    <property type="match status" value="5"/>
</dbReference>
<reference evidence="10 11" key="1">
    <citation type="journal article" date="2015" name="Sci. Rep.">
        <title>Genome of the facultative scuticociliatosis pathogen Pseudocohnilembus persalinus provides insight into its virulence through horizontal gene transfer.</title>
        <authorList>
            <person name="Xiong J."/>
            <person name="Wang G."/>
            <person name="Cheng J."/>
            <person name="Tian M."/>
            <person name="Pan X."/>
            <person name="Warren A."/>
            <person name="Jiang C."/>
            <person name="Yuan D."/>
            <person name="Miao W."/>
        </authorList>
    </citation>
    <scope>NUCLEOTIDE SEQUENCE [LARGE SCALE GENOMIC DNA]</scope>
    <source>
        <strain evidence="10">36N120E</strain>
    </source>
</reference>
<feature type="domain" description="EF-hand" evidence="9">
    <location>
        <begin position="521"/>
        <end position="551"/>
    </location>
</feature>
<feature type="binding site" evidence="7">
    <location>
        <position position="47"/>
    </location>
    <ligand>
        <name>ATP</name>
        <dbReference type="ChEBI" id="CHEBI:30616"/>
    </ligand>
</feature>
<evidence type="ECO:0000313" key="11">
    <source>
        <dbReference type="Proteomes" id="UP000054937"/>
    </source>
</evidence>
<dbReference type="FunFam" id="1.10.510.10:FF:000771">
    <property type="entry name" value="Uncharacterized protein"/>
    <property type="match status" value="1"/>
</dbReference>
<dbReference type="InterPro" id="IPR018247">
    <property type="entry name" value="EF_Hand_1_Ca_BS"/>
</dbReference>
<evidence type="ECO:0000256" key="7">
    <source>
        <dbReference type="PROSITE-ProRule" id="PRU10141"/>
    </source>
</evidence>
<dbReference type="FunFam" id="1.10.238.10:FF:000619">
    <property type="entry name" value="Uncharacterized protein"/>
    <property type="match status" value="1"/>
</dbReference>
<proteinExistence type="inferred from homology"/>
<keyword evidence="2 7" id="KW-0547">Nucleotide-binding</keyword>
<evidence type="ECO:0000259" key="8">
    <source>
        <dbReference type="PROSITE" id="PS50011"/>
    </source>
</evidence>
<evidence type="ECO:0000256" key="5">
    <source>
        <dbReference type="ARBA" id="ARBA00022840"/>
    </source>
</evidence>
<evidence type="ECO:0000256" key="3">
    <source>
        <dbReference type="ARBA" id="ARBA00022777"/>
    </source>
</evidence>
<dbReference type="Gene3D" id="1.10.238.10">
    <property type="entry name" value="EF-hand"/>
    <property type="match status" value="3"/>
</dbReference>
<feature type="domain" description="EF-hand" evidence="9">
    <location>
        <begin position="485"/>
        <end position="520"/>
    </location>
</feature>
<dbReference type="GO" id="GO:0005509">
    <property type="term" value="F:calcium ion binding"/>
    <property type="evidence" value="ECO:0007669"/>
    <property type="project" value="InterPro"/>
</dbReference>
<dbReference type="GO" id="GO:0005776">
    <property type="term" value="C:autophagosome"/>
    <property type="evidence" value="ECO:0007669"/>
    <property type="project" value="TreeGrafter"/>
</dbReference>
<keyword evidence="3 10" id="KW-0418">Kinase</keyword>
<dbReference type="PANTHER" id="PTHR24348">
    <property type="entry name" value="SERINE/THREONINE-PROTEIN KINASE UNC-51-RELATED"/>
    <property type="match status" value="1"/>
</dbReference>
<dbReference type="PROSITE" id="PS50011">
    <property type="entry name" value="PROTEIN_KINASE_DOM"/>
    <property type="match status" value="1"/>
</dbReference>
<dbReference type="FunFam" id="3.30.200.20:FF:000660">
    <property type="entry name" value="Uncharacterized protein"/>
    <property type="match status" value="1"/>
</dbReference>
<dbReference type="GO" id="GO:0016020">
    <property type="term" value="C:membrane"/>
    <property type="evidence" value="ECO:0007669"/>
    <property type="project" value="TreeGrafter"/>
</dbReference>
<feature type="domain" description="EF-hand" evidence="9">
    <location>
        <begin position="296"/>
        <end position="331"/>
    </location>
</feature>
<dbReference type="GO" id="GO:0010506">
    <property type="term" value="P:regulation of autophagy"/>
    <property type="evidence" value="ECO:0007669"/>
    <property type="project" value="InterPro"/>
</dbReference>
<feature type="domain" description="Protein kinase" evidence="8">
    <location>
        <begin position="10"/>
        <end position="265"/>
    </location>
</feature>
<dbReference type="InterPro" id="IPR011009">
    <property type="entry name" value="Kinase-like_dom_sf"/>
</dbReference>
<dbReference type="GO" id="GO:0005524">
    <property type="term" value="F:ATP binding"/>
    <property type="evidence" value="ECO:0007669"/>
    <property type="project" value="UniProtKB-UniRule"/>
</dbReference>
<dbReference type="PROSITE" id="PS00018">
    <property type="entry name" value="EF_HAND_1"/>
    <property type="match status" value="5"/>
</dbReference>
<keyword evidence="11" id="KW-1185">Reference proteome</keyword>
<feature type="domain" description="EF-hand" evidence="9">
    <location>
        <begin position="429"/>
        <end position="460"/>
    </location>
</feature>
<sequence length="551" mass="63773">MQKIGKYEWDTKKGFLGEGSFGKVFKGTNQETGAVVAVKCMDMSAFKDPYMLDSLKNEIKVMKNLTSPNVVKMFDVLHNPQTTFIILEFCKDGDLSNHIRKQGGLIEEKDACQVLNQLLHGFKNLVNLGYIHRDIKPANALVDNGVFKVADFGFATKVDVTGRQLLKEQVGTPLYMAPQLLEKQPYTAKSDIWSIGMMFYEMLFGKTPWPCRDLNSFIKNMKTQPLRFPYRKPIGKETKSFLLGCLQPSENKRFTWDDVFAHPISQMTTGEIEEPVINLDDKAQQIIRKMHEIIQTHNLNIEQIFSNFDKDHSGELNEQEFYQMMNVIDQRITNYEANYIFKLVDTSKVTEDGLVNRQEFQSLFLNYDFSDLTDKAGQIITDLKEIVKANNLNLQQIFQKFDHDKGGTLDKQEFAKLIRVVAPGLREYEVQECFKKFDQNNDGTVDFNEFYKVLSYGIQNQDHMYDLQEEKAVKLVEQLKVIINKYKLELGKIFENFDKSKDGNLDFTEFTKLCHVIDKTLPAEDVKCIFRKFDKNGTGDISYIEFYKTLE</sequence>
<dbReference type="SMART" id="SM00220">
    <property type="entry name" value="S_TKc"/>
    <property type="match status" value="1"/>
</dbReference>
<dbReference type="Gene3D" id="1.10.510.10">
    <property type="entry name" value="Transferase(Phosphotransferase) domain 1"/>
    <property type="match status" value="1"/>
</dbReference>
<evidence type="ECO:0000256" key="1">
    <source>
        <dbReference type="ARBA" id="ARBA00022679"/>
    </source>
</evidence>
<keyword evidence="5 7" id="KW-0067">ATP-binding</keyword>
<evidence type="ECO:0000256" key="4">
    <source>
        <dbReference type="ARBA" id="ARBA00022837"/>
    </source>
</evidence>
<comment type="caution">
    <text evidence="10">The sequence shown here is derived from an EMBL/GenBank/DDBJ whole genome shotgun (WGS) entry which is preliminary data.</text>
</comment>
<dbReference type="OrthoDB" id="40902at2759"/>
<dbReference type="EMBL" id="LDAU01000125">
    <property type="protein sequence ID" value="KRX03860.1"/>
    <property type="molecule type" value="Genomic_DNA"/>
</dbReference>
<evidence type="ECO:0000313" key="10">
    <source>
        <dbReference type="EMBL" id="KRX03860.1"/>
    </source>
</evidence>
<dbReference type="Pfam" id="PF00069">
    <property type="entry name" value="Pkinase"/>
    <property type="match status" value="1"/>
</dbReference>
<name>A0A0V0QNV8_PSEPJ</name>
<dbReference type="SUPFAM" id="SSF56112">
    <property type="entry name" value="Protein kinase-like (PK-like)"/>
    <property type="match status" value="1"/>
</dbReference>
<evidence type="ECO:0000256" key="2">
    <source>
        <dbReference type="ARBA" id="ARBA00022741"/>
    </source>
</evidence>
<accession>A0A0V0QNV8</accession>
<dbReference type="AlphaFoldDB" id="A0A0V0QNV8"/>
<dbReference type="InterPro" id="IPR011992">
    <property type="entry name" value="EF-hand-dom_pair"/>
</dbReference>
<dbReference type="GO" id="GO:0004674">
    <property type="term" value="F:protein serine/threonine kinase activity"/>
    <property type="evidence" value="ECO:0007669"/>
    <property type="project" value="InterPro"/>
</dbReference>
<dbReference type="InParanoid" id="A0A0V0QNV8"/>
<dbReference type="CDD" id="cd00051">
    <property type="entry name" value="EFh"/>
    <property type="match status" value="1"/>
</dbReference>
<dbReference type="OMA" id="PNTTQYE"/>
<dbReference type="GO" id="GO:0005829">
    <property type="term" value="C:cytosol"/>
    <property type="evidence" value="ECO:0007669"/>
    <property type="project" value="TreeGrafter"/>
</dbReference>
<dbReference type="PROSITE" id="PS50222">
    <property type="entry name" value="EF_HAND_2"/>
    <property type="match status" value="5"/>
</dbReference>
<keyword evidence="4" id="KW-0106">Calcium</keyword>
<dbReference type="Pfam" id="PF13499">
    <property type="entry name" value="EF-hand_7"/>
    <property type="match status" value="3"/>
</dbReference>
<organism evidence="10 11">
    <name type="scientific">Pseudocohnilembus persalinus</name>
    <name type="common">Ciliate</name>
    <dbReference type="NCBI Taxonomy" id="266149"/>
    <lineage>
        <taxon>Eukaryota</taxon>
        <taxon>Sar</taxon>
        <taxon>Alveolata</taxon>
        <taxon>Ciliophora</taxon>
        <taxon>Intramacronucleata</taxon>
        <taxon>Oligohymenophorea</taxon>
        <taxon>Scuticociliatia</taxon>
        <taxon>Philasterida</taxon>
        <taxon>Pseudocohnilembidae</taxon>
        <taxon>Pseudocohnilembus</taxon>
    </lineage>
</organism>
<dbReference type="Proteomes" id="UP000054937">
    <property type="component" value="Unassembled WGS sequence"/>
</dbReference>
<evidence type="ECO:0000259" key="9">
    <source>
        <dbReference type="PROSITE" id="PS50222"/>
    </source>
</evidence>
<dbReference type="InterPro" id="IPR017441">
    <property type="entry name" value="Protein_kinase_ATP_BS"/>
</dbReference>
<keyword evidence="1" id="KW-0808">Transferase</keyword>
<evidence type="ECO:0000256" key="6">
    <source>
        <dbReference type="ARBA" id="ARBA00024334"/>
    </source>
</evidence>
<dbReference type="PANTHER" id="PTHR24348:SF22">
    <property type="entry name" value="NON-SPECIFIC SERINE_THREONINE PROTEIN KINASE"/>
    <property type="match status" value="1"/>
</dbReference>
<comment type="similarity">
    <text evidence="6">Belongs to the protein kinase superfamily. Ser/Thr protein kinase family. CDPK subfamily.</text>
</comment>
<feature type="domain" description="EF-hand" evidence="9">
    <location>
        <begin position="389"/>
        <end position="424"/>
    </location>
</feature>
<dbReference type="PROSITE" id="PS00107">
    <property type="entry name" value="PROTEIN_KINASE_ATP"/>
    <property type="match status" value="1"/>
</dbReference>
<dbReference type="InterPro" id="IPR002048">
    <property type="entry name" value="EF_hand_dom"/>
</dbReference>
<dbReference type="InterPro" id="IPR000719">
    <property type="entry name" value="Prot_kinase_dom"/>
</dbReference>
<protein>
    <submittedName>
        <fullName evidence="10">Protein kinase-like domain</fullName>
    </submittedName>
</protein>